<accession>W2RKH5</accession>
<feature type="transmembrane region" description="Helical" evidence="6">
    <location>
        <begin position="367"/>
        <end position="390"/>
    </location>
</feature>
<dbReference type="InterPro" id="IPR011701">
    <property type="entry name" value="MFS"/>
</dbReference>
<evidence type="ECO:0000256" key="6">
    <source>
        <dbReference type="SAM" id="Phobius"/>
    </source>
</evidence>
<dbReference type="VEuPathDB" id="FungiDB:HMPREF1541_07954"/>
<dbReference type="Gene3D" id="1.20.1250.20">
    <property type="entry name" value="MFS general substrate transporter like domains"/>
    <property type="match status" value="2"/>
</dbReference>
<feature type="transmembrane region" description="Helical" evidence="6">
    <location>
        <begin position="213"/>
        <end position="236"/>
    </location>
</feature>
<dbReference type="GO" id="GO:0005886">
    <property type="term" value="C:plasma membrane"/>
    <property type="evidence" value="ECO:0007669"/>
    <property type="project" value="TreeGrafter"/>
</dbReference>
<evidence type="ECO:0000313" key="8">
    <source>
        <dbReference type="EMBL" id="ETN36966.1"/>
    </source>
</evidence>
<dbReference type="PANTHER" id="PTHR23501:SF200">
    <property type="entry name" value="TRANSPORTER, PUTATIVE (AFU_ORTHOLOGUE AFUA_3G01360)-RELATED"/>
    <property type="match status" value="1"/>
</dbReference>
<dbReference type="eggNOG" id="KOG0254">
    <property type="taxonomic scope" value="Eukaryota"/>
</dbReference>
<dbReference type="GeneID" id="19975293"/>
<evidence type="ECO:0000259" key="7">
    <source>
        <dbReference type="PROSITE" id="PS50850"/>
    </source>
</evidence>
<dbReference type="GO" id="GO:0015343">
    <property type="term" value="F:siderophore-iron transmembrane transporter activity"/>
    <property type="evidence" value="ECO:0007669"/>
    <property type="project" value="TreeGrafter"/>
</dbReference>
<keyword evidence="2 6" id="KW-0812">Transmembrane</keyword>
<feature type="transmembrane region" description="Helical" evidence="6">
    <location>
        <begin position="434"/>
        <end position="455"/>
    </location>
</feature>
<dbReference type="InterPro" id="IPR020846">
    <property type="entry name" value="MFS_dom"/>
</dbReference>
<keyword evidence="3 6" id="KW-1133">Transmembrane helix</keyword>
<keyword evidence="4 6" id="KW-0472">Membrane</keyword>
<feature type="transmembrane region" description="Helical" evidence="6">
    <location>
        <begin position="397"/>
        <end position="414"/>
    </location>
</feature>
<evidence type="ECO:0000313" key="9">
    <source>
        <dbReference type="Proteomes" id="UP000030752"/>
    </source>
</evidence>
<feature type="domain" description="Major facilitator superfamily (MFS) profile" evidence="7">
    <location>
        <begin position="60"/>
        <end position="558"/>
    </location>
</feature>
<feature type="transmembrane region" description="Helical" evidence="6">
    <location>
        <begin position="186"/>
        <end position="207"/>
    </location>
</feature>
<feature type="transmembrane region" description="Helical" evidence="6">
    <location>
        <begin position="532"/>
        <end position="554"/>
    </location>
</feature>
<evidence type="ECO:0000256" key="1">
    <source>
        <dbReference type="ARBA" id="ARBA00004141"/>
    </source>
</evidence>
<dbReference type="PROSITE" id="PS50850">
    <property type="entry name" value="MFS"/>
    <property type="match status" value="1"/>
</dbReference>
<organism evidence="8 9">
    <name type="scientific">Cyphellophora europaea (strain CBS 101466)</name>
    <name type="common">Phialophora europaea</name>
    <dbReference type="NCBI Taxonomy" id="1220924"/>
    <lineage>
        <taxon>Eukaryota</taxon>
        <taxon>Fungi</taxon>
        <taxon>Dikarya</taxon>
        <taxon>Ascomycota</taxon>
        <taxon>Pezizomycotina</taxon>
        <taxon>Eurotiomycetes</taxon>
        <taxon>Chaetothyriomycetidae</taxon>
        <taxon>Chaetothyriales</taxon>
        <taxon>Cyphellophoraceae</taxon>
        <taxon>Cyphellophora</taxon>
    </lineage>
</organism>
<evidence type="ECO:0000256" key="2">
    <source>
        <dbReference type="ARBA" id="ARBA00022692"/>
    </source>
</evidence>
<proteinExistence type="predicted"/>
<evidence type="ECO:0000256" key="3">
    <source>
        <dbReference type="ARBA" id="ARBA00022989"/>
    </source>
</evidence>
<feature type="transmembrane region" description="Helical" evidence="6">
    <location>
        <begin position="467"/>
        <end position="486"/>
    </location>
</feature>
<feature type="transmembrane region" description="Helical" evidence="6">
    <location>
        <begin position="91"/>
        <end position="111"/>
    </location>
</feature>
<evidence type="ECO:0000256" key="4">
    <source>
        <dbReference type="ARBA" id="ARBA00023136"/>
    </source>
</evidence>
<feature type="transmembrane region" description="Helical" evidence="6">
    <location>
        <begin position="123"/>
        <end position="141"/>
    </location>
</feature>
<dbReference type="Pfam" id="PF07690">
    <property type="entry name" value="MFS_1"/>
    <property type="match status" value="1"/>
</dbReference>
<feature type="transmembrane region" description="Helical" evidence="6">
    <location>
        <begin position="293"/>
        <end position="311"/>
    </location>
</feature>
<dbReference type="HOGENOM" id="CLU_012970_2_2_1"/>
<dbReference type="InterPro" id="IPR036259">
    <property type="entry name" value="MFS_trans_sf"/>
</dbReference>
<evidence type="ECO:0000256" key="5">
    <source>
        <dbReference type="SAM" id="MobiDB-lite"/>
    </source>
</evidence>
<dbReference type="InParanoid" id="W2RKH5"/>
<feature type="transmembrane region" description="Helical" evidence="6">
    <location>
        <begin position="58"/>
        <end position="79"/>
    </location>
</feature>
<feature type="transmembrane region" description="Helical" evidence="6">
    <location>
        <begin position="332"/>
        <end position="355"/>
    </location>
</feature>
<feature type="region of interest" description="Disordered" evidence="5">
    <location>
        <begin position="1"/>
        <end position="46"/>
    </location>
</feature>
<feature type="compositionally biased region" description="Basic and acidic residues" evidence="5">
    <location>
        <begin position="32"/>
        <end position="46"/>
    </location>
</feature>
<comment type="subcellular location">
    <subcellularLocation>
        <location evidence="1">Membrane</location>
        <topology evidence="1">Multi-pass membrane protein</topology>
    </subcellularLocation>
</comment>
<reference evidence="8 9" key="1">
    <citation type="submission" date="2013-03" db="EMBL/GenBank/DDBJ databases">
        <title>The Genome Sequence of Phialophora europaea CBS 101466.</title>
        <authorList>
            <consortium name="The Broad Institute Genomics Platform"/>
            <person name="Cuomo C."/>
            <person name="de Hoog S."/>
            <person name="Gorbushina A."/>
            <person name="Walker B."/>
            <person name="Young S.K."/>
            <person name="Zeng Q."/>
            <person name="Gargeya S."/>
            <person name="Fitzgerald M."/>
            <person name="Haas B."/>
            <person name="Abouelleil A."/>
            <person name="Allen A.W."/>
            <person name="Alvarado L."/>
            <person name="Arachchi H.M."/>
            <person name="Berlin A.M."/>
            <person name="Chapman S.B."/>
            <person name="Gainer-Dewar J."/>
            <person name="Goldberg J."/>
            <person name="Griggs A."/>
            <person name="Gujja S."/>
            <person name="Hansen M."/>
            <person name="Howarth C."/>
            <person name="Imamovic A."/>
            <person name="Ireland A."/>
            <person name="Larimer J."/>
            <person name="McCowan C."/>
            <person name="Murphy C."/>
            <person name="Pearson M."/>
            <person name="Poon T.W."/>
            <person name="Priest M."/>
            <person name="Roberts A."/>
            <person name="Saif S."/>
            <person name="Shea T."/>
            <person name="Sisk P."/>
            <person name="Sykes S."/>
            <person name="Wortman J."/>
            <person name="Nusbaum C."/>
            <person name="Birren B."/>
        </authorList>
    </citation>
    <scope>NUCLEOTIDE SEQUENCE [LARGE SCALE GENOMIC DNA]</scope>
    <source>
        <strain evidence="8 9">CBS 101466</strain>
    </source>
</reference>
<dbReference type="AlphaFoldDB" id="W2RKH5"/>
<dbReference type="EMBL" id="KB822724">
    <property type="protein sequence ID" value="ETN36966.1"/>
    <property type="molecule type" value="Genomic_DNA"/>
</dbReference>
<dbReference type="Proteomes" id="UP000030752">
    <property type="component" value="Unassembled WGS sequence"/>
</dbReference>
<sequence length="593" mass="64996">MGDSKAALPTEQPAAANTTQTHDKGGTATFDVDDRPSTESEGEQDHLRDQAWGRETKVFIWIGMALMWTIFELDNTTVYNYQNYATSEFESISYLGTLTTAGTILSAVLKPPIAKLSDVIGRAETYAITVILYILSYILASSSHAFDQYSASYIIYCVGQTGMQILNQIIVADITNSRTRGLANGLINLPFMIIPWIAAFIVDSALVTVGWRWGIGMFALILPACASAVIVPLALFQRRMARLGAPARPSLNVRSFFSHIDIIGVVLLAGGFACVLLPLSLAGNAPSRWSTPWIPTLIAVGIIMLSALLYYEGKVAAHPVLPLRFLRNTTLVLAWVIGTTDSFAFSATHTYMYAWVVVVHDYSPRNATFLTFTAGCMQVLSGALCGLLMYRTRRYKWLLVTGVCVRLVGYGAMLRLRGSANSTAELFAVQLLQGFGSGIILTIVLVVAQIVVVRAELAQSTALMLQFIYLGNALGSAVAGAIYTGLFRDRIARHAPNLASAQVDAVYNTIAASEDVFSPEEVVAVNNAYSDVLRYMTLVALVASAIPVICVWWVKDYRLSERHNLADEVRKGDDAVVREGERGWKRWWRTGKW</sequence>
<dbReference type="PANTHER" id="PTHR23501">
    <property type="entry name" value="MAJOR FACILITATOR SUPERFAMILY"/>
    <property type="match status" value="1"/>
</dbReference>
<dbReference type="SUPFAM" id="SSF103473">
    <property type="entry name" value="MFS general substrate transporter"/>
    <property type="match status" value="1"/>
</dbReference>
<keyword evidence="9" id="KW-1185">Reference proteome</keyword>
<feature type="transmembrane region" description="Helical" evidence="6">
    <location>
        <begin position="256"/>
        <end position="281"/>
    </location>
</feature>
<dbReference type="OrthoDB" id="2241241at2759"/>
<protein>
    <recommendedName>
        <fullName evidence="7">Major facilitator superfamily (MFS) profile domain-containing protein</fullName>
    </recommendedName>
</protein>
<gene>
    <name evidence="8" type="ORF">HMPREF1541_07954</name>
</gene>
<dbReference type="RefSeq" id="XP_008720498.1">
    <property type="nucleotide sequence ID" value="XM_008722276.1"/>
</dbReference>
<name>W2RKH5_CYPE1</name>